<dbReference type="InterPro" id="IPR006626">
    <property type="entry name" value="PbH1"/>
</dbReference>
<feature type="domain" description="Right handed beta helix" evidence="4">
    <location>
        <begin position="686"/>
        <end position="777"/>
    </location>
</feature>
<dbReference type="PANTHER" id="PTHR22990">
    <property type="entry name" value="F-BOX ONLY PROTEIN"/>
    <property type="match status" value="1"/>
</dbReference>
<evidence type="ECO:0000256" key="3">
    <source>
        <dbReference type="ARBA" id="ARBA00022786"/>
    </source>
</evidence>
<feature type="domain" description="Right handed beta helix" evidence="4">
    <location>
        <begin position="485"/>
        <end position="605"/>
    </location>
</feature>
<dbReference type="InterPro" id="IPR051550">
    <property type="entry name" value="SCF-Subunits/Alg-Epimerases"/>
</dbReference>
<dbReference type="PANTHER" id="PTHR22990:SF15">
    <property type="entry name" value="F-BOX ONLY PROTEIN 10"/>
    <property type="match status" value="1"/>
</dbReference>
<dbReference type="EMBL" id="LJVA01000182">
    <property type="protein sequence ID" value="KPL05811.1"/>
    <property type="molecule type" value="Genomic_DNA"/>
</dbReference>
<dbReference type="InterPro" id="IPR011050">
    <property type="entry name" value="Pectin_lyase_fold/virulence"/>
</dbReference>
<evidence type="ECO:0000313" key="6">
    <source>
        <dbReference type="Proteomes" id="UP000051035"/>
    </source>
</evidence>
<dbReference type="AlphaFoldDB" id="A0A0S8J8X6"/>
<dbReference type="InterPro" id="IPR039448">
    <property type="entry name" value="Beta_helix"/>
</dbReference>
<proteinExistence type="predicted"/>
<dbReference type="Gene3D" id="2.160.20.10">
    <property type="entry name" value="Single-stranded right-handed beta-helix, Pectin lyase-like"/>
    <property type="match status" value="4"/>
</dbReference>
<comment type="pathway">
    <text evidence="1">Protein modification; protein ubiquitination.</text>
</comment>
<evidence type="ECO:0000313" key="5">
    <source>
        <dbReference type="EMBL" id="KPL05811.1"/>
    </source>
</evidence>
<feature type="domain" description="Right handed beta helix" evidence="4">
    <location>
        <begin position="117"/>
        <end position="230"/>
    </location>
</feature>
<accession>A0A0S8J8X6</accession>
<reference evidence="5 6" key="1">
    <citation type="journal article" date="2015" name="Microbiome">
        <title>Genomic resolution of linkages in carbon, nitrogen, and sulfur cycling among widespread estuary sediment bacteria.</title>
        <authorList>
            <person name="Baker B.J."/>
            <person name="Lazar C.S."/>
            <person name="Teske A.P."/>
            <person name="Dick G.J."/>
        </authorList>
    </citation>
    <scope>NUCLEOTIDE SEQUENCE [LARGE SCALE GENOMIC DNA]</scope>
    <source>
        <strain evidence="5">SM1_40</strain>
    </source>
</reference>
<organism evidence="5 6">
    <name type="scientific">candidate division TA06 bacterium SM1_40</name>
    <dbReference type="NCBI Taxonomy" id="1703773"/>
    <lineage>
        <taxon>Bacteria</taxon>
        <taxon>Bacteria division TA06</taxon>
    </lineage>
</organism>
<dbReference type="SUPFAM" id="SSF51126">
    <property type="entry name" value="Pectin lyase-like"/>
    <property type="match status" value="3"/>
</dbReference>
<dbReference type="NCBIfam" id="TIGR03804">
    <property type="entry name" value="para_beta_helix"/>
    <property type="match status" value="2"/>
</dbReference>
<keyword evidence="3" id="KW-0833">Ubl conjugation pathway</keyword>
<dbReference type="Pfam" id="PF13229">
    <property type="entry name" value="Beta_helix"/>
    <property type="match status" value="4"/>
</dbReference>
<evidence type="ECO:0000256" key="2">
    <source>
        <dbReference type="ARBA" id="ARBA00022737"/>
    </source>
</evidence>
<keyword evidence="2" id="KW-0677">Repeat</keyword>
<gene>
    <name evidence="5" type="ORF">AMJ71_10845</name>
</gene>
<evidence type="ECO:0000256" key="1">
    <source>
        <dbReference type="ARBA" id="ARBA00004906"/>
    </source>
</evidence>
<dbReference type="InterPro" id="IPR012334">
    <property type="entry name" value="Pectin_lyas_fold"/>
</dbReference>
<evidence type="ECO:0000259" key="4">
    <source>
        <dbReference type="Pfam" id="PF13229"/>
    </source>
</evidence>
<protein>
    <recommendedName>
        <fullName evidence="4">Right handed beta helix domain-containing protein</fullName>
    </recommendedName>
</protein>
<dbReference type="SMART" id="SM00710">
    <property type="entry name" value="PbH1"/>
    <property type="match status" value="11"/>
</dbReference>
<name>A0A0S8J8X6_UNCT6</name>
<dbReference type="InterPro" id="IPR022441">
    <property type="entry name" value="Para_beta_helix_rpt-2"/>
</dbReference>
<comment type="caution">
    <text evidence="5">The sequence shown here is derived from an EMBL/GenBank/DDBJ whole genome shotgun (WGS) entry which is preliminary data.</text>
</comment>
<dbReference type="Proteomes" id="UP000051035">
    <property type="component" value="Unassembled WGS sequence"/>
</dbReference>
<feature type="domain" description="Right handed beta helix" evidence="4">
    <location>
        <begin position="308"/>
        <end position="405"/>
    </location>
</feature>
<sequence length="944" mass="99573">MNQNRIGVLAVIVLAFFLAPRSPAWTPVQGPVEGVWDLEGSPYIAVGDIQIWGGDTLVIEPLVEVRFNAGLTFTVYGTLLAQGTADSLITFTSHQPYPMAGDWGPIYFYSNEPEGSVLDYCIVEYGGAPGPGTIRIEYLSNPTITHCLIRESSNYGIWCHNQTTPLIADCIIRDNEKHGIACENMAAPTISDNTFIGNSYAAYVDGSSQPVLSGNTASGNTHDGVEVHGSLIVDAHWSDLPYYLSGGLYVEQGVTLTIDPGMKIVSASAVSLTVYGTIHADGTPSDPITFTSQFGSSDWGRWGHLGLLESSTGNIIDACIFEYGGSDNQGLILCQGAEAAISNSLIRYSPNAGIRVTADADLSVTGTTFIGTEWPIRADASAFLTVAGNTAQGNVHDGISIQGTAANGSTWHPDLPYIVAEYVSVDAGDTVTLLPGTEVQFLPYRGMTIRGTLLAVGTPSDSIIFTSSQLYPGGGDWNAVDFIDSSSSGSILQYCTLAYGGANGTGTVRVSDYSDPTIANCRITRSAVDGVQCVNRAAPTISRCLIEANDRYGIFISSFAEPDIKDCRFFTNEFAIFADGDVAPTLVRNTAYGNLHDGVAVSGTISSDVTWSNLPHIVIAGMEIAATATLTVDPGVDVQFVPDAHLNVYGKLEADGELVDPIIFTAEPGASESGHWGHLGFIGPSSSQNLLDYCIVEFAGSDGLGALFFESSAGGTVARSEVRANLAHGIECRDHASPSVLGSSLLANASSGVRAEGESTPTITNSNIVGNARYGVENLDPLVTIDAEDNWWGSPSGPGGAGPGTGDSVTAWVDYDPWRDSPYLPSVTISLTPDTIPIVIPPQGGGFGYTGVVINHTSQQQTLAGWIDVRLPNGTRYGPLLGPITLNLAPEETLSVHLQQNVPGMAPAGHYRFNGYVGTHPSPASDYSWFAFEKAGPLGIARED</sequence>